<evidence type="ECO:0000313" key="3">
    <source>
        <dbReference type="Proteomes" id="UP001232148"/>
    </source>
</evidence>
<keyword evidence="3" id="KW-1185">Reference proteome</keyword>
<comment type="caution">
    <text evidence="2">The sequence shown here is derived from an EMBL/GenBank/DDBJ whole genome shotgun (WGS) entry which is preliminary data.</text>
</comment>
<proteinExistence type="predicted"/>
<feature type="chain" id="PRO_5042213113" evidence="1">
    <location>
        <begin position="21"/>
        <end position="76"/>
    </location>
</feature>
<keyword evidence="1" id="KW-0732">Signal</keyword>
<name>A0AAD9HH23_9PEZI</name>
<evidence type="ECO:0000256" key="1">
    <source>
        <dbReference type="SAM" id="SignalP"/>
    </source>
</evidence>
<dbReference type="AlphaFoldDB" id="A0AAD9HH23"/>
<protein>
    <submittedName>
        <fullName evidence="2">Uncharacterized protein</fullName>
    </submittedName>
</protein>
<reference evidence="2" key="1">
    <citation type="submission" date="2021-06" db="EMBL/GenBank/DDBJ databases">
        <title>Comparative genomics, transcriptomics and evolutionary studies reveal genomic signatures of adaptation to plant cell wall in hemibiotrophic fungi.</title>
        <authorList>
            <consortium name="DOE Joint Genome Institute"/>
            <person name="Baroncelli R."/>
            <person name="Diaz J.F."/>
            <person name="Benocci T."/>
            <person name="Peng M."/>
            <person name="Battaglia E."/>
            <person name="Haridas S."/>
            <person name="Andreopoulos W."/>
            <person name="Labutti K."/>
            <person name="Pangilinan J."/>
            <person name="Floch G.L."/>
            <person name="Makela M.R."/>
            <person name="Henrissat B."/>
            <person name="Grigoriev I.V."/>
            <person name="Crouch J.A."/>
            <person name="De Vries R.P."/>
            <person name="Sukno S.A."/>
            <person name="Thon M.R."/>
        </authorList>
    </citation>
    <scope>NUCLEOTIDE SEQUENCE</scope>
    <source>
        <strain evidence="2">MAFF235873</strain>
    </source>
</reference>
<feature type="signal peptide" evidence="1">
    <location>
        <begin position="1"/>
        <end position="20"/>
    </location>
</feature>
<accession>A0AAD9HH23</accession>
<dbReference type="Proteomes" id="UP001232148">
    <property type="component" value="Unassembled WGS sequence"/>
</dbReference>
<organism evidence="2 3">
    <name type="scientific">Colletotrichum zoysiae</name>
    <dbReference type="NCBI Taxonomy" id="1216348"/>
    <lineage>
        <taxon>Eukaryota</taxon>
        <taxon>Fungi</taxon>
        <taxon>Dikarya</taxon>
        <taxon>Ascomycota</taxon>
        <taxon>Pezizomycotina</taxon>
        <taxon>Sordariomycetes</taxon>
        <taxon>Hypocreomycetidae</taxon>
        <taxon>Glomerellales</taxon>
        <taxon>Glomerellaceae</taxon>
        <taxon>Colletotrichum</taxon>
        <taxon>Colletotrichum graminicola species complex</taxon>
    </lineage>
</organism>
<evidence type="ECO:0000313" key="2">
    <source>
        <dbReference type="EMBL" id="KAK2028996.1"/>
    </source>
</evidence>
<dbReference type="EMBL" id="MU842870">
    <property type="protein sequence ID" value="KAK2028996.1"/>
    <property type="molecule type" value="Genomic_DNA"/>
</dbReference>
<gene>
    <name evidence="2" type="ORF">LX32DRAFT_639503</name>
</gene>
<sequence length="76" mass="8297">MLFKFYVLLISILAAELVTARTCIGAGIQCYYPKGRCAATCYSLDCVCPDTRAALGGSLEKSKCIDIFKAWGRHPC</sequence>